<comment type="caution">
    <text evidence="1">The sequence shown here is derived from an EMBL/GenBank/DDBJ whole genome shotgun (WGS) entry which is preliminary data.</text>
</comment>
<evidence type="ECO:0000313" key="2">
    <source>
        <dbReference type="Proteomes" id="UP000077701"/>
    </source>
</evidence>
<name>A0A171DFI1_9ACTN</name>
<dbReference type="Pfam" id="PF20199">
    <property type="entry name" value="RepSA"/>
    <property type="match status" value="1"/>
</dbReference>
<evidence type="ECO:0000313" key="1">
    <source>
        <dbReference type="EMBL" id="GAT68242.1"/>
    </source>
</evidence>
<dbReference type="EMBL" id="BDCX01000009">
    <property type="protein sequence ID" value="GAT68242.1"/>
    <property type="molecule type" value="Genomic_DNA"/>
</dbReference>
<dbReference type="AlphaFoldDB" id="A0A171DFI1"/>
<dbReference type="Proteomes" id="UP000077701">
    <property type="component" value="Unassembled WGS sequence"/>
</dbReference>
<organism evidence="1 2">
    <name type="scientific">Planomonospora sphaerica</name>
    <dbReference type="NCBI Taxonomy" id="161355"/>
    <lineage>
        <taxon>Bacteria</taxon>
        <taxon>Bacillati</taxon>
        <taxon>Actinomycetota</taxon>
        <taxon>Actinomycetes</taxon>
        <taxon>Streptosporangiales</taxon>
        <taxon>Streptosporangiaceae</taxon>
        <taxon>Planomonospora</taxon>
    </lineage>
</organism>
<keyword evidence="2" id="KW-1185">Reference proteome</keyword>
<reference evidence="2" key="2">
    <citation type="submission" date="2016-04" db="EMBL/GenBank/DDBJ databases">
        <title>Planomonospora sphaerica JCM9374 whole genome shotgun sequence.</title>
        <authorList>
            <person name="Suzuki T."/>
            <person name="Dohra H."/>
            <person name="Kodani S."/>
        </authorList>
    </citation>
    <scope>NUCLEOTIDE SEQUENCE [LARGE SCALE GENOMIC DNA]</scope>
    <source>
        <strain evidence="2">JCM 9374</strain>
    </source>
</reference>
<sequence length="113" mass="12821">MIRTCWELGARPEFTALRLRPWAHMLGFRGHFSSKSQRYSTTFGDLRGVRARYRAAEAHERYGLPALDDATTLTLGHWRFAGTGYTPGEAVMAEHIRQKVATARRIAAEREDG</sequence>
<accession>A0A171DFI1</accession>
<reference evidence="1 2" key="1">
    <citation type="journal article" date="2016" name="Genome Announc.">
        <title>Draft Genome Sequence of Planomonospora sphaerica JCM9374, a Rare Actinomycete.</title>
        <authorList>
            <person name="Dohra H."/>
            <person name="Suzuki T."/>
            <person name="Inoue Y."/>
            <person name="Kodani S."/>
        </authorList>
    </citation>
    <scope>NUCLEOTIDE SEQUENCE [LARGE SCALE GENOMIC DNA]</scope>
    <source>
        <strain evidence="1 2">JCM 9374</strain>
    </source>
</reference>
<gene>
    <name evidence="1" type="ORF">PS9374_03903</name>
</gene>
<dbReference type="InterPro" id="IPR046828">
    <property type="entry name" value="RepSA"/>
</dbReference>
<dbReference type="STRING" id="161355.PS9374_03903"/>
<proteinExistence type="predicted"/>
<protein>
    <submittedName>
        <fullName evidence="1">Replication initiation protein</fullName>
    </submittedName>
</protein>